<dbReference type="InterPro" id="IPR003617">
    <property type="entry name" value="TFIIS/CRSP70_N_sub"/>
</dbReference>
<evidence type="ECO:0000256" key="3">
    <source>
        <dbReference type="PROSITE-ProRule" id="PRU00649"/>
    </source>
</evidence>
<dbReference type="KEGG" id="dpa:109538446"/>
<name>A0AAR5PJN0_DENPD</name>
<reference evidence="6" key="2">
    <citation type="submission" date="2024-08" db="UniProtKB">
        <authorList>
            <consortium name="EnsemblMetazoa"/>
        </authorList>
    </citation>
    <scope>IDENTIFICATION</scope>
</reference>
<dbReference type="Pfam" id="PF06881">
    <property type="entry name" value="Elongin_A"/>
    <property type="match status" value="1"/>
</dbReference>
<feature type="region of interest" description="Disordered" evidence="4">
    <location>
        <begin position="530"/>
        <end position="583"/>
    </location>
</feature>
<feature type="compositionally biased region" description="Basic and acidic residues" evidence="4">
    <location>
        <begin position="446"/>
        <end position="498"/>
    </location>
</feature>
<dbReference type="InterPro" id="IPR051870">
    <property type="entry name" value="Elongin-A_domain"/>
</dbReference>
<reference evidence="7" key="1">
    <citation type="journal article" date="2013" name="Genome Biol.">
        <title>Draft genome of the mountain pine beetle, Dendroctonus ponderosae Hopkins, a major forest pest.</title>
        <authorList>
            <person name="Keeling C.I."/>
            <person name="Yuen M.M."/>
            <person name="Liao N.Y."/>
            <person name="Docking T.R."/>
            <person name="Chan S.K."/>
            <person name="Taylor G.A."/>
            <person name="Palmquist D.L."/>
            <person name="Jackman S.D."/>
            <person name="Nguyen A."/>
            <person name="Li M."/>
            <person name="Henderson H."/>
            <person name="Janes J.K."/>
            <person name="Zhao Y."/>
            <person name="Pandoh P."/>
            <person name="Moore R."/>
            <person name="Sperling F.A."/>
            <person name="Huber D.P."/>
            <person name="Birol I."/>
            <person name="Jones S.J."/>
            <person name="Bohlmann J."/>
        </authorList>
    </citation>
    <scope>NUCLEOTIDE SEQUENCE</scope>
</reference>
<dbReference type="GO" id="GO:0006368">
    <property type="term" value="P:transcription elongation by RNA polymerase II"/>
    <property type="evidence" value="ECO:0007669"/>
    <property type="project" value="InterPro"/>
</dbReference>
<dbReference type="InterPro" id="IPR010684">
    <property type="entry name" value="RNA_pol_II_trans_fac_SIII_A"/>
</dbReference>
<dbReference type="GO" id="GO:0070449">
    <property type="term" value="C:elongin complex"/>
    <property type="evidence" value="ECO:0007669"/>
    <property type="project" value="InterPro"/>
</dbReference>
<feature type="compositionally biased region" description="Basic residues" evidence="4">
    <location>
        <begin position="128"/>
        <end position="137"/>
    </location>
</feature>
<feature type="compositionally biased region" description="Basic and acidic residues" evidence="4">
    <location>
        <begin position="266"/>
        <end position="281"/>
    </location>
</feature>
<evidence type="ECO:0000256" key="2">
    <source>
        <dbReference type="ARBA" id="ARBA00023242"/>
    </source>
</evidence>
<feature type="compositionally biased region" description="Low complexity" evidence="4">
    <location>
        <begin position="207"/>
        <end position="242"/>
    </location>
</feature>
<dbReference type="PANTHER" id="PTHR15141:SF76">
    <property type="entry name" value="TRANSCRIPTION ELONGATION FACTOR B POLYPEPTIDE 3"/>
    <property type="match status" value="1"/>
</dbReference>
<dbReference type="Proteomes" id="UP000019118">
    <property type="component" value="Unassembled WGS sequence"/>
</dbReference>
<proteinExistence type="predicted"/>
<organism evidence="6 7">
    <name type="scientific">Dendroctonus ponderosae</name>
    <name type="common">Mountain pine beetle</name>
    <dbReference type="NCBI Taxonomy" id="77166"/>
    <lineage>
        <taxon>Eukaryota</taxon>
        <taxon>Metazoa</taxon>
        <taxon>Ecdysozoa</taxon>
        <taxon>Arthropoda</taxon>
        <taxon>Hexapoda</taxon>
        <taxon>Insecta</taxon>
        <taxon>Pterygota</taxon>
        <taxon>Neoptera</taxon>
        <taxon>Endopterygota</taxon>
        <taxon>Coleoptera</taxon>
        <taxon>Polyphaga</taxon>
        <taxon>Cucujiformia</taxon>
        <taxon>Curculionidae</taxon>
        <taxon>Scolytinae</taxon>
        <taxon>Dendroctonus</taxon>
    </lineage>
</organism>
<evidence type="ECO:0000256" key="4">
    <source>
        <dbReference type="SAM" id="MobiDB-lite"/>
    </source>
</evidence>
<dbReference type="GeneID" id="109538446"/>
<sequence length="856" mass="96329">MGEADDKMLKAIKHYQESLERNTKTGKSEKLLHAIGKLSLLPIRVWHLEETGVGRTVNGLKKFEGTVGEQARNLVDKWKFMVKGEEEEEKEQNELKSIKVEKIDAVPVQESPQRATRETKCDDDKRYHSSNHSKSKSSHGDSQSSRHCESKATNSEDKSHKRHHYKSSPSDSEIASKRNKVIKTEVKQNHSKYSDKSSESESDDSDSSNQSSSRRTQSESSHARSTSGSSDNSSSDSSGSSSSDEDDSDKNHNRKRHSSNDSDSDGYSHKKSNDSRSEKQSKSNGASSEYSKIQDSKKKLKNNYSDSSDADGTALKHKEKPDKYIKQSTSKNDETRSRHHNSKSESSKSKHTSEKSRERESKSSSLDHKKSEHRESVRGQDKSKDRGSHRSSTKSSKSEDNKKNDSNQEKPHKEKKDDKSETTRKRSREESSSRESKKCKTSSDTNDSRRSHDHSSSSKKDRDKHSVKDEKQKEPYKQSNDKKIVSETIKDKSAESKSNKIPKKLLDGIDSGSGTSFADVLGMLEAPVYSKSKKKSSANDETIPSSSKKTSSVPREDKTARGSKPISESPSFKTNGEIPNLLKDPAGLDPLDINMSSLLPSITPNYRPLGVTLESSRPMYMDDEAFSRVITAKHQRTKVYSGNKAGFTKVPTLFDLCSRILQDNLDALEYTGGVPYSILKPILEKANPNQLYMLEFHNPYLIEDTDELWQLHCQKEFRNKKREELESWREMYLRCLDEREAKLKALTANIKQSQDKSIPVRQTKLAYVDSVVKPPRNIARKQVKNGLVIDIKKPSQTPTERLNQLAKSGEASKIAVPNPSRSAVERSSSGSSHIKPKKAPLMAKTLSLLKNRFGRR</sequence>
<feature type="compositionally biased region" description="Basic and acidic residues" evidence="4">
    <location>
        <begin position="144"/>
        <end position="159"/>
    </location>
</feature>
<feature type="compositionally biased region" description="Polar residues" evidence="4">
    <location>
        <begin position="282"/>
        <end position="291"/>
    </location>
</feature>
<evidence type="ECO:0000313" key="6">
    <source>
        <dbReference type="EnsemblMetazoa" id="XP_019761243.1"/>
    </source>
</evidence>
<feature type="compositionally biased region" description="Basic and acidic residues" evidence="4">
    <location>
        <begin position="115"/>
        <end position="127"/>
    </location>
</feature>
<dbReference type="PROSITE" id="PS51319">
    <property type="entry name" value="TFIIS_N"/>
    <property type="match status" value="1"/>
</dbReference>
<feature type="compositionally biased region" description="Basic and acidic residues" evidence="4">
    <location>
        <begin position="182"/>
        <end position="199"/>
    </location>
</feature>
<feature type="compositionally biased region" description="Basic and acidic residues" evidence="4">
    <location>
        <begin position="314"/>
        <end position="388"/>
    </location>
</feature>
<protein>
    <recommendedName>
        <fullName evidence="5">TFIIS N-terminal domain-containing protein</fullName>
    </recommendedName>
</protein>
<evidence type="ECO:0000259" key="5">
    <source>
        <dbReference type="PROSITE" id="PS51319"/>
    </source>
</evidence>
<feature type="compositionally biased region" description="Basic and acidic residues" evidence="4">
    <location>
        <begin position="396"/>
        <end position="438"/>
    </location>
</feature>
<dbReference type="AlphaFoldDB" id="A0AAR5PJN0"/>
<dbReference type="InterPro" id="IPR017923">
    <property type="entry name" value="TFIIS_N"/>
</dbReference>
<dbReference type="PANTHER" id="PTHR15141">
    <property type="entry name" value="TRANSCRIPTION ELONGATION FACTOR B POLYPEPTIDE 3"/>
    <property type="match status" value="1"/>
</dbReference>
<evidence type="ECO:0000313" key="7">
    <source>
        <dbReference type="Proteomes" id="UP000019118"/>
    </source>
</evidence>
<comment type="subcellular location">
    <subcellularLocation>
        <location evidence="1 3">Nucleus</location>
    </subcellularLocation>
</comment>
<feature type="region of interest" description="Disordered" evidence="4">
    <location>
        <begin position="86"/>
        <end position="517"/>
    </location>
</feature>
<dbReference type="EnsemblMetazoa" id="XM_019905684.1">
    <property type="protein sequence ID" value="XP_019761243.1"/>
    <property type="gene ID" value="LOC109538446"/>
</dbReference>
<dbReference type="Pfam" id="PF08711">
    <property type="entry name" value="Med26"/>
    <property type="match status" value="1"/>
</dbReference>
<keyword evidence="7" id="KW-1185">Reference proteome</keyword>
<feature type="compositionally biased region" description="Polar residues" evidence="4">
    <location>
        <begin position="539"/>
        <end position="553"/>
    </location>
</feature>
<feature type="region of interest" description="Disordered" evidence="4">
    <location>
        <begin position="808"/>
        <end position="840"/>
    </location>
</feature>
<accession>A0AAR5PJN0</accession>
<feature type="compositionally biased region" description="Basic and acidic residues" evidence="4">
    <location>
        <begin position="92"/>
        <end position="104"/>
    </location>
</feature>
<keyword evidence="2 3" id="KW-0539">Nucleus</keyword>
<dbReference type="Gene3D" id="6.10.250.3180">
    <property type="match status" value="1"/>
</dbReference>
<dbReference type="SUPFAM" id="SSF47676">
    <property type="entry name" value="Conserved domain common to transcription factors TFIIS, elongin A, CRSP70"/>
    <property type="match status" value="1"/>
</dbReference>
<feature type="domain" description="TFIIS N-terminal" evidence="5">
    <location>
        <begin position="10"/>
        <end position="85"/>
    </location>
</feature>
<dbReference type="Gene3D" id="1.20.930.10">
    <property type="entry name" value="Conserved domain common to transcription factors TFIIS, elongin A, CRSP70"/>
    <property type="match status" value="1"/>
</dbReference>
<feature type="compositionally biased region" description="Low complexity" evidence="4">
    <location>
        <begin position="820"/>
        <end position="832"/>
    </location>
</feature>
<evidence type="ECO:0000256" key="1">
    <source>
        <dbReference type="ARBA" id="ARBA00004123"/>
    </source>
</evidence>
<dbReference type="SMART" id="SM00509">
    <property type="entry name" value="TFS2N"/>
    <property type="match status" value="1"/>
</dbReference>
<dbReference type="InterPro" id="IPR035441">
    <property type="entry name" value="TFIIS/LEDGF_dom_sf"/>
</dbReference>